<dbReference type="Gene3D" id="2.120.10.30">
    <property type="entry name" value="TolB, C-terminal domain"/>
    <property type="match status" value="1"/>
</dbReference>
<dbReference type="InterPro" id="IPR013658">
    <property type="entry name" value="SGL"/>
</dbReference>
<keyword evidence="6" id="KW-1185">Reference proteome</keyword>
<gene>
    <name evidence="5" type="ORF">AOZ06_17335</name>
</gene>
<keyword evidence="2" id="KW-0378">Hydrolase</keyword>
<dbReference type="AlphaFoldDB" id="A0A0N9I1Z3"/>
<dbReference type="Pfam" id="PF08450">
    <property type="entry name" value="SGL"/>
    <property type="match status" value="1"/>
</dbReference>
<organism evidence="5 6">
    <name type="scientific">Kibdelosporangium phytohabitans</name>
    <dbReference type="NCBI Taxonomy" id="860235"/>
    <lineage>
        <taxon>Bacteria</taxon>
        <taxon>Bacillati</taxon>
        <taxon>Actinomycetota</taxon>
        <taxon>Actinomycetes</taxon>
        <taxon>Pseudonocardiales</taxon>
        <taxon>Pseudonocardiaceae</taxon>
        <taxon>Kibdelosporangium</taxon>
    </lineage>
</organism>
<evidence type="ECO:0000256" key="1">
    <source>
        <dbReference type="ARBA" id="ARBA00008853"/>
    </source>
</evidence>
<comment type="similarity">
    <text evidence="1">Belongs to the SMP-30/CGR1 family.</text>
</comment>
<reference evidence="5 6" key="1">
    <citation type="submission" date="2015-07" db="EMBL/GenBank/DDBJ databases">
        <title>Genome sequencing of Kibdelosporangium phytohabitans.</title>
        <authorList>
            <person name="Qin S."/>
            <person name="Xing K."/>
        </authorList>
    </citation>
    <scope>NUCLEOTIDE SEQUENCE [LARGE SCALE GENOMIC DNA]</scope>
    <source>
        <strain evidence="5 6">KLBMP1111</strain>
    </source>
</reference>
<evidence type="ECO:0000256" key="2">
    <source>
        <dbReference type="ARBA" id="ARBA00022801"/>
    </source>
</evidence>
<dbReference type="KEGG" id="kphy:AOZ06_17335"/>
<proteinExistence type="inferred from homology"/>
<dbReference type="InterPro" id="IPR051262">
    <property type="entry name" value="SMP-30/CGR1_Lactonase"/>
</dbReference>
<accession>A0A0N9I1Z3</accession>
<sequence length="117" mass="11759">MRTGRTTGPRSHFAPLGGTDGGTIDGGTIDCGTIDCGTIDCAGNVCQVTYGDGKVNVFSPAGRSLGTISAGRNATNAAFGGPDGKTPYITSGTQSNDGNSGNLGLYSIRPNVPGWPY</sequence>
<dbReference type="GO" id="GO:0016787">
    <property type="term" value="F:hydrolase activity"/>
    <property type="evidence" value="ECO:0007669"/>
    <property type="project" value="UniProtKB-KW"/>
</dbReference>
<feature type="domain" description="SMP-30/Gluconolactonase/LRE-like region" evidence="4">
    <location>
        <begin position="20"/>
        <end position="92"/>
    </location>
</feature>
<dbReference type="RefSeq" id="WP_054290350.1">
    <property type="nucleotide sequence ID" value="NZ_CP012752.1"/>
</dbReference>
<dbReference type="Proteomes" id="UP000063699">
    <property type="component" value="Chromosome"/>
</dbReference>
<dbReference type="EMBL" id="CP012752">
    <property type="protein sequence ID" value="ALG08443.1"/>
    <property type="molecule type" value="Genomic_DNA"/>
</dbReference>
<dbReference type="PANTHER" id="PTHR47572">
    <property type="entry name" value="LIPOPROTEIN-RELATED"/>
    <property type="match status" value="1"/>
</dbReference>
<dbReference type="InterPro" id="IPR011042">
    <property type="entry name" value="6-blade_b-propeller_TolB-like"/>
</dbReference>
<protein>
    <recommendedName>
        <fullName evidence="4">SMP-30/Gluconolactonase/LRE-like region domain-containing protein</fullName>
    </recommendedName>
</protein>
<evidence type="ECO:0000313" key="6">
    <source>
        <dbReference type="Proteomes" id="UP000063699"/>
    </source>
</evidence>
<dbReference type="SUPFAM" id="SSF63829">
    <property type="entry name" value="Calcium-dependent phosphotriesterase"/>
    <property type="match status" value="1"/>
</dbReference>
<dbReference type="PANTHER" id="PTHR47572:SF4">
    <property type="entry name" value="LACTONASE DRP35"/>
    <property type="match status" value="1"/>
</dbReference>
<evidence type="ECO:0000259" key="4">
    <source>
        <dbReference type="Pfam" id="PF08450"/>
    </source>
</evidence>
<name>A0A0N9I1Z3_9PSEU</name>
<evidence type="ECO:0000256" key="3">
    <source>
        <dbReference type="SAM" id="MobiDB-lite"/>
    </source>
</evidence>
<feature type="region of interest" description="Disordered" evidence="3">
    <location>
        <begin position="1"/>
        <end position="23"/>
    </location>
</feature>
<feature type="compositionally biased region" description="Polar residues" evidence="3">
    <location>
        <begin position="88"/>
        <end position="102"/>
    </location>
</feature>
<feature type="region of interest" description="Disordered" evidence="3">
    <location>
        <begin position="77"/>
        <end position="104"/>
    </location>
</feature>
<evidence type="ECO:0000313" key="5">
    <source>
        <dbReference type="EMBL" id="ALG08443.1"/>
    </source>
</evidence>